<dbReference type="InterPro" id="IPR002104">
    <property type="entry name" value="Integrase_catalytic"/>
</dbReference>
<dbReference type="EMBL" id="QRVA01000047">
    <property type="protein sequence ID" value="RGS11877.1"/>
    <property type="molecule type" value="Genomic_DNA"/>
</dbReference>
<gene>
    <name evidence="4" type="ORF">DW250_11675</name>
    <name evidence="3" type="ORF">DWY11_13660</name>
</gene>
<comment type="caution">
    <text evidence="3">The sequence shown here is derived from an EMBL/GenBank/DDBJ whole genome shotgun (WGS) entry which is preliminary data.</text>
</comment>
<dbReference type="RefSeq" id="WP_118201312.1">
    <property type="nucleotide sequence ID" value="NZ_QRVA01000047.1"/>
</dbReference>
<sequence length="149" mass="17452">MGYMEMNPMGLVPSTYHIRPIRNERYALTEEELAILQASRCHTPELKDAFMFCCLTGLRKSDTLSLRPADIQEYDGTYYIHKVMKKTQTLLHIPLSKEALKILKQEYEDGYSPFSPYHLNQHLKTWLSENGIDSKPITFHMRSHNKIFD</sequence>
<organism evidence="3 5">
    <name type="scientific">Segatella copri</name>
    <dbReference type="NCBI Taxonomy" id="165179"/>
    <lineage>
        <taxon>Bacteria</taxon>
        <taxon>Pseudomonadati</taxon>
        <taxon>Bacteroidota</taxon>
        <taxon>Bacteroidia</taxon>
        <taxon>Bacteroidales</taxon>
        <taxon>Prevotellaceae</taxon>
        <taxon>Segatella</taxon>
    </lineage>
</organism>
<dbReference type="GO" id="GO:0015074">
    <property type="term" value="P:DNA integration"/>
    <property type="evidence" value="ECO:0007669"/>
    <property type="project" value="InterPro"/>
</dbReference>
<proteinExistence type="predicted"/>
<reference evidence="5 6" key="1">
    <citation type="submission" date="2018-08" db="EMBL/GenBank/DDBJ databases">
        <title>A genome reference for cultivated species of the human gut microbiota.</title>
        <authorList>
            <person name="Zou Y."/>
            <person name="Xue W."/>
            <person name="Luo G."/>
        </authorList>
    </citation>
    <scope>NUCLEOTIDE SEQUENCE [LARGE SCALE GENOMIC DNA]</scope>
    <source>
        <strain evidence="3 5">AF24-12</strain>
        <strain evidence="4 6">AM22-1</strain>
    </source>
</reference>
<evidence type="ECO:0000313" key="6">
    <source>
        <dbReference type="Proteomes" id="UP000286501"/>
    </source>
</evidence>
<dbReference type="InterPro" id="IPR011010">
    <property type="entry name" value="DNA_brk_join_enz"/>
</dbReference>
<evidence type="ECO:0000256" key="1">
    <source>
        <dbReference type="ARBA" id="ARBA00023172"/>
    </source>
</evidence>
<dbReference type="GO" id="GO:0006310">
    <property type="term" value="P:DNA recombination"/>
    <property type="evidence" value="ECO:0007669"/>
    <property type="project" value="UniProtKB-KW"/>
</dbReference>
<dbReference type="GO" id="GO:0003677">
    <property type="term" value="F:DNA binding"/>
    <property type="evidence" value="ECO:0007669"/>
    <property type="project" value="InterPro"/>
</dbReference>
<protein>
    <recommendedName>
        <fullName evidence="2">Tyr recombinase domain-containing protein</fullName>
    </recommendedName>
</protein>
<dbReference type="Gene3D" id="1.10.443.10">
    <property type="entry name" value="Intergrase catalytic core"/>
    <property type="match status" value="1"/>
</dbReference>
<dbReference type="InterPro" id="IPR013762">
    <property type="entry name" value="Integrase-like_cat_sf"/>
</dbReference>
<dbReference type="EMBL" id="QRIN01000054">
    <property type="protein sequence ID" value="RHG64005.1"/>
    <property type="molecule type" value="Genomic_DNA"/>
</dbReference>
<evidence type="ECO:0000259" key="2">
    <source>
        <dbReference type="Pfam" id="PF00589"/>
    </source>
</evidence>
<evidence type="ECO:0000313" key="3">
    <source>
        <dbReference type="EMBL" id="RGS11877.1"/>
    </source>
</evidence>
<evidence type="ECO:0000313" key="4">
    <source>
        <dbReference type="EMBL" id="RHG64005.1"/>
    </source>
</evidence>
<dbReference type="SUPFAM" id="SSF56349">
    <property type="entry name" value="DNA breaking-rejoining enzymes"/>
    <property type="match status" value="1"/>
</dbReference>
<keyword evidence="1" id="KW-0233">DNA recombination</keyword>
<dbReference type="Proteomes" id="UP000283872">
    <property type="component" value="Unassembled WGS sequence"/>
</dbReference>
<dbReference type="AlphaFoldDB" id="A0A3R5ZHV8"/>
<dbReference type="Proteomes" id="UP000286501">
    <property type="component" value="Unassembled WGS sequence"/>
</dbReference>
<evidence type="ECO:0000313" key="5">
    <source>
        <dbReference type="Proteomes" id="UP000283872"/>
    </source>
</evidence>
<name>A0A3R5ZHV8_9BACT</name>
<feature type="domain" description="Tyr recombinase" evidence="2">
    <location>
        <begin position="33"/>
        <end position="141"/>
    </location>
</feature>
<accession>A0A3R5ZHV8</accession>
<dbReference type="Pfam" id="PF00589">
    <property type="entry name" value="Phage_integrase"/>
    <property type="match status" value="1"/>
</dbReference>